<dbReference type="AlphaFoldDB" id="A0A5R9FY31"/>
<dbReference type="Gene3D" id="3.40.640.10">
    <property type="entry name" value="Type I PLP-dependent aspartate aminotransferase-like (Major domain)"/>
    <property type="match status" value="1"/>
</dbReference>
<keyword evidence="9" id="KW-1185">Reference proteome</keyword>
<evidence type="ECO:0000256" key="4">
    <source>
        <dbReference type="ARBA" id="ARBA00022576"/>
    </source>
</evidence>
<reference evidence="8 9" key="1">
    <citation type="submission" date="2019-05" db="EMBL/GenBank/DDBJ databases">
        <authorList>
            <person name="Narsing Rao M.P."/>
            <person name="Li W.J."/>
        </authorList>
    </citation>
    <scope>NUCLEOTIDE SEQUENCE [LARGE SCALE GENOMIC DNA]</scope>
    <source>
        <strain evidence="8 9">SYSU_K30003</strain>
    </source>
</reference>
<comment type="cofactor">
    <cofactor evidence="1">
        <name>pyridoxal 5'-phosphate</name>
        <dbReference type="ChEBI" id="CHEBI:597326"/>
    </cofactor>
</comment>
<dbReference type="GO" id="GO:0030170">
    <property type="term" value="F:pyridoxal phosphate binding"/>
    <property type="evidence" value="ECO:0007669"/>
    <property type="project" value="InterPro"/>
</dbReference>
<dbReference type="InterPro" id="IPR015421">
    <property type="entry name" value="PyrdxlP-dep_Trfase_major"/>
</dbReference>
<evidence type="ECO:0000313" key="9">
    <source>
        <dbReference type="Proteomes" id="UP000309676"/>
    </source>
</evidence>
<evidence type="ECO:0000256" key="5">
    <source>
        <dbReference type="ARBA" id="ARBA00022679"/>
    </source>
</evidence>
<protein>
    <submittedName>
        <fullName evidence="8">PLP-dependent aminotransferase family protein</fullName>
    </submittedName>
</protein>
<sequence>MERRFSKTIERAQTSAVRDILKLTQSSKVVSFAGGLPAEDSFPTEAIRDAYERVFARGKGAMQYGVTEGVPALREWLTGFLADKGIGTSVDRLLLTTGSQQAIDLAFRVLIDPGDVLLVERPTYLAALQSLSLADGRAVEVDSDDEGMLPDDLEAKLRTHRPKAVYVIPTFSNPVGKTWSSERRRALAELARKYGALVIEDDPYGDIRFDAANRIQTLYEHDAALGAASGDDGNALYLGSFSKTVAPALRTGFAAGPADVLRMMAKAKQASDLHSSAADQLALLELVTGWDLAGHIGFIRDMYRERMEGFVAALKGGPLDRLRWNRPAGGMFLWASLPETYVAADLLKLAVEEGVAFVPGEPFYAGVPARNTLRLNFTHTPPALVPEALARLSRAIERYSVEVYS</sequence>
<dbReference type="RefSeq" id="WP_138197627.1">
    <property type="nucleotide sequence ID" value="NZ_VCIW01000026.1"/>
</dbReference>
<dbReference type="Pfam" id="PF00155">
    <property type="entry name" value="Aminotran_1_2"/>
    <property type="match status" value="1"/>
</dbReference>
<dbReference type="Proteomes" id="UP000309676">
    <property type="component" value="Unassembled WGS sequence"/>
</dbReference>
<dbReference type="InterPro" id="IPR050859">
    <property type="entry name" value="Class-I_PLP-dep_aminotransf"/>
</dbReference>
<keyword evidence="4 8" id="KW-0032">Aminotransferase</keyword>
<dbReference type="InterPro" id="IPR004839">
    <property type="entry name" value="Aminotransferase_I/II_large"/>
</dbReference>
<comment type="similarity">
    <text evidence="2">Belongs to the class-I pyridoxal-phosphate-dependent aminotransferase family.</text>
</comment>
<evidence type="ECO:0000256" key="6">
    <source>
        <dbReference type="ARBA" id="ARBA00022898"/>
    </source>
</evidence>
<dbReference type="InterPro" id="IPR015424">
    <property type="entry name" value="PyrdxlP-dep_Trfase"/>
</dbReference>
<gene>
    <name evidence="8" type="ORF">FE782_27830</name>
</gene>
<dbReference type="GO" id="GO:1901605">
    <property type="term" value="P:alpha-amino acid metabolic process"/>
    <property type="evidence" value="ECO:0007669"/>
    <property type="project" value="TreeGrafter"/>
</dbReference>
<dbReference type="SUPFAM" id="SSF53383">
    <property type="entry name" value="PLP-dependent transferases"/>
    <property type="match status" value="1"/>
</dbReference>
<keyword evidence="6" id="KW-0663">Pyridoxal phosphate</keyword>
<dbReference type="GO" id="GO:0008483">
    <property type="term" value="F:transaminase activity"/>
    <property type="evidence" value="ECO:0007669"/>
    <property type="project" value="UniProtKB-KW"/>
</dbReference>
<dbReference type="OrthoDB" id="9802601at2"/>
<dbReference type="InterPro" id="IPR015422">
    <property type="entry name" value="PyrdxlP-dep_Trfase_small"/>
</dbReference>
<comment type="subunit">
    <text evidence="3">Homodimer.</text>
</comment>
<evidence type="ECO:0000313" key="8">
    <source>
        <dbReference type="EMBL" id="TLS48952.1"/>
    </source>
</evidence>
<evidence type="ECO:0000259" key="7">
    <source>
        <dbReference type="Pfam" id="PF00155"/>
    </source>
</evidence>
<evidence type="ECO:0000256" key="3">
    <source>
        <dbReference type="ARBA" id="ARBA00011738"/>
    </source>
</evidence>
<name>A0A5R9FY31_9BACL</name>
<keyword evidence="5 8" id="KW-0808">Transferase</keyword>
<dbReference type="EMBL" id="VCIW01000026">
    <property type="protein sequence ID" value="TLS48952.1"/>
    <property type="molecule type" value="Genomic_DNA"/>
</dbReference>
<organism evidence="8 9">
    <name type="scientific">Paenibacillus antri</name>
    <dbReference type="NCBI Taxonomy" id="2582848"/>
    <lineage>
        <taxon>Bacteria</taxon>
        <taxon>Bacillati</taxon>
        <taxon>Bacillota</taxon>
        <taxon>Bacilli</taxon>
        <taxon>Bacillales</taxon>
        <taxon>Paenibacillaceae</taxon>
        <taxon>Paenibacillus</taxon>
    </lineage>
</organism>
<dbReference type="PANTHER" id="PTHR42790">
    <property type="entry name" value="AMINOTRANSFERASE"/>
    <property type="match status" value="1"/>
</dbReference>
<evidence type="ECO:0000256" key="1">
    <source>
        <dbReference type="ARBA" id="ARBA00001933"/>
    </source>
</evidence>
<proteinExistence type="inferred from homology"/>
<feature type="domain" description="Aminotransferase class I/classII large" evidence="7">
    <location>
        <begin position="37"/>
        <end position="392"/>
    </location>
</feature>
<dbReference type="FunFam" id="3.40.640.10:FF:000053">
    <property type="entry name" value="Aminotransferase, class I"/>
    <property type="match status" value="1"/>
</dbReference>
<evidence type="ECO:0000256" key="2">
    <source>
        <dbReference type="ARBA" id="ARBA00007441"/>
    </source>
</evidence>
<dbReference type="CDD" id="cd00609">
    <property type="entry name" value="AAT_like"/>
    <property type="match status" value="1"/>
</dbReference>
<dbReference type="Gene3D" id="3.90.1150.10">
    <property type="entry name" value="Aspartate Aminotransferase, domain 1"/>
    <property type="match status" value="1"/>
</dbReference>
<dbReference type="PANTHER" id="PTHR42790:SF19">
    <property type="entry name" value="KYNURENINE_ALPHA-AMINOADIPATE AMINOTRANSFERASE, MITOCHONDRIAL"/>
    <property type="match status" value="1"/>
</dbReference>
<comment type="caution">
    <text evidence="8">The sequence shown here is derived from an EMBL/GenBank/DDBJ whole genome shotgun (WGS) entry which is preliminary data.</text>
</comment>
<accession>A0A5R9FY31</accession>